<evidence type="ECO:0000259" key="1">
    <source>
        <dbReference type="Pfam" id="PF00144"/>
    </source>
</evidence>
<dbReference type="GO" id="GO:0016787">
    <property type="term" value="F:hydrolase activity"/>
    <property type="evidence" value="ECO:0007669"/>
    <property type="project" value="UniProtKB-KW"/>
</dbReference>
<dbReference type="RefSeq" id="WP_120710755.1">
    <property type="nucleotide sequence ID" value="NZ_RBCJ01000001.1"/>
</dbReference>
<evidence type="ECO:0000313" key="2">
    <source>
        <dbReference type="EMBL" id="RKN83549.1"/>
    </source>
</evidence>
<reference evidence="2 3" key="1">
    <citation type="submission" date="2018-10" db="EMBL/GenBank/DDBJ databases">
        <title>Ulvibacterium marinum gen. nov., sp. nov., a novel marine bacterium of the family Flavobacteriaceae, isolated from a culture of the green alga Ulva prolifera.</title>
        <authorList>
            <person name="Zhang Z."/>
        </authorList>
    </citation>
    <scope>NUCLEOTIDE SEQUENCE [LARGE SCALE GENOMIC DNA]</scope>
    <source>
        <strain evidence="2 3">CCMM003</strain>
    </source>
</reference>
<name>A0A3B0CGP7_9FLAO</name>
<evidence type="ECO:0000313" key="3">
    <source>
        <dbReference type="Proteomes" id="UP000276603"/>
    </source>
</evidence>
<dbReference type="InterPro" id="IPR012338">
    <property type="entry name" value="Beta-lactam/transpept-like"/>
</dbReference>
<dbReference type="PANTHER" id="PTHR46825:SF9">
    <property type="entry name" value="BETA-LACTAMASE-RELATED DOMAIN-CONTAINING PROTEIN"/>
    <property type="match status" value="1"/>
</dbReference>
<comment type="caution">
    <text evidence="2">The sequence shown here is derived from an EMBL/GenBank/DDBJ whole genome shotgun (WGS) entry which is preliminary data.</text>
</comment>
<dbReference type="InterPro" id="IPR050491">
    <property type="entry name" value="AmpC-like"/>
</dbReference>
<keyword evidence="2" id="KW-0378">Hydrolase</keyword>
<dbReference type="Proteomes" id="UP000276603">
    <property type="component" value="Unassembled WGS sequence"/>
</dbReference>
<dbReference type="OrthoDB" id="1357763at2"/>
<dbReference type="InterPro" id="IPR001466">
    <property type="entry name" value="Beta-lactam-related"/>
</dbReference>
<dbReference type="Pfam" id="PF00144">
    <property type="entry name" value="Beta-lactamase"/>
    <property type="match status" value="1"/>
</dbReference>
<protein>
    <submittedName>
        <fullName evidence="2">Class A beta-lactamase-related serine hydrolase</fullName>
    </submittedName>
</protein>
<feature type="domain" description="Beta-lactamase-related" evidence="1">
    <location>
        <begin position="40"/>
        <end position="354"/>
    </location>
</feature>
<dbReference type="SUPFAM" id="SSF56601">
    <property type="entry name" value="beta-lactamase/transpeptidase-like"/>
    <property type="match status" value="1"/>
</dbReference>
<dbReference type="Gene3D" id="3.40.710.10">
    <property type="entry name" value="DD-peptidase/beta-lactamase superfamily"/>
    <property type="match status" value="1"/>
</dbReference>
<accession>A0A3B0CGP7</accession>
<dbReference type="AlphaFoldDB" id="A0A3B0CGP7"/>
<organism evidence="2 3">
    <name type="scientific">Ulvibacterium marinum</name>
    <dbReference type="NCBI Taxonomy" id="2419782"/>
    <lineage>
        <taxon>Bacteria</taxon>
        <taxon>Pseudomonadati</taxon>
        <taxon>Bacteroidota</taxon>
        <taxon>Flavobacteriia</taxon>
        <taxon>Flavobacteriales</taxon>
        <taxon>Flavobacteriaceae</taxon>
        <taxon>Ulvibacterium</taxon>
    </lineage>
</organism>
<sequence length="367" mass="41563">MKHLLNLGIGLILIGQLVSCISNAPVTALNGKEISAARIDSFLNKQMDSVNMPGLSIAFINDGKIVLHRELGYADLESKKVVDELTLFEAASMSKTVFAYFVMQQVEKGILTLDEPLYKILPFEDLAYDERHKLFTARMVLAHTTGLPNWHEYQPPDPSLNVPEGHTYIMFEPGTQFSYSGEAYQYLVDVLAHLLDTDQEGLAKIYREEMAKPLGMDHAYFDWSEFIKEHRATGYFQDEDSGLNEAGTLKEFNGFSAAGGIRTNALSFANFIIALMDEKGLKKHSFNEMFEIQSTVDDWSDIDHWGLGIGIKETPYGIRYMHSGNNGDYHAYFIMYKEQKSGWVFLTNCNRSDELFESLESFFRAGE</sequence>
<gene>
    <name evidence="2" type="ORF">D7Z94_06950</name>
</gene>
<dbReference type="EMBL" id="RBCJ01000001">
    <property type="protein sequence ID" value="RKN83549.1"/>
    <property type="molecule type" value="Genomic_DNA"/>
</dbReference>
<keyword evidence="3" id="KW-1185">Reference proteome</keyword>
<dbReference type="PANTHER" id="PTHR46825">
    <property type="entry name" value="D-ALANYL-D-ALANINE-CARBOXYPEPTIDASE/ENDOPEPTIDASE AMPH"/>
    <property type="match status" value="1"/>
</dbReference>
<proteinExistence type="predicted"/>